<feature type="domain" description="Reverse transcriptase/retrotransposon-derived protein RNase H-like" evidence="1">
    <location>
        <begin position="2"/>
        <end position="54"/>
    </location>
</feature>
<dbReference type="GO" id="GO:0003964">
    <property type="term" value="F:RNA-directed DNA polymerase activity"/>
    <property type="evidence" value="ECO:0007669"/>
    <property type="project" value="UniProtKB-KW"/>
</dbReference>
<proteinExistence type="predicted"/>
<dbReference type="InterPro" id="IPR041577">
    <property type="entry name" value="RT_RNaseH_2"/>
</dbReference>
<dbReference type="GO" id="GO:0004519">
    <property type="term" value="F:endonuclease activity"/>
    <property type="evidence" value="ECO:0007669"/>
    <property type="project" value="UniProtKB-KW"/>
</dbReference>
<name>A0A392UVL7_9FABA</name>
<accession>A0A392UVL7</accession>
<dbReference type="GO" id="GO:0016787">
    <property type="term" value="F:hydrolase activity"/>
    <property type="evidence" value="ECO:0007669"/>
    <property type="project" value="UniProtKB-KW"/>
</dbReference>
<keyword evidence="3" id="KW-1185">Reference proteome</keyword>
<dbReference type="Pfam" id="PF17919">
    <property type="entry name" value="RT_RNaseH_2"/>
    <property type="match status" value="1"/>
</dbReference>
<feature type="non-terminal residue" evidence="2">
    <location>
        <position position="55"/>
    </location>
</feature>
<dbReference type="AlphaFoldDB" id="A0A392UVL7"/>
<gene>
    <name evidence="2" type="ORF">A2U01_0100046</name>
</gene>
<sequence length="55" mass="6410">MGLGGVLMQKGKVVAYASRQLKTHERNYPTHDLELATVVFTLKIWRHYLYGSRFE</sequence>
<dbReference type="InterPro" id="IPR043502">
    <property type="entry name" value="DNA/RNA_pol_sf"/>
</dbReference>
<evidence type="ECO:0000259" key="1">
    <source>
        <dbReference type="Pfam" id="PF17919"/>
    </source>
</evidence>
<dbReference type="Proteomes" id="UP000265520">
    <property type="component" value="Unassembled WGS sequence"/>
</dbReference>
<dbReference type="SUPFAM" id="SSF56672">
    <property type="entry name" value="DNA/RNA polymerases"/>
    <property type="match status" value="1"/>
</dbReference>
<keyword evidence="2" id="KW-0548">Nucleotidyltransferase</keyword>
<dbReference type="EMBL" id="LXQA010958859">
    <property type="protein sequence ID" value="MCI78775.1"/>
    <property type="molecule type" value="Genomic_DNA"/>
</dbReference>
<organism evidence="2 3">
    <name type="scientific">Trifolium medium</name>
    <dbReference type="NCBI Taxonomy" id="97028"/>
    <lineage>
        <taxon>Eukaryota</taxon>
        <taxon>Viridiplantae</taxon>
        <taxon>Streptophyta</taxon>
        <taxon>Embryophyta</taxon>
        <taxon>Tracheophyta</taxon>
        <taxon>Spermatophyta</taxon>
        <taxon>Magnoliopsida</taxon>
        <taxon>eudicotyledons</taxon>
        <taxon>Gunneridae</taxon>
        <taxon>Pentapetalae</taxon>
        <taxon>rosids</taxon>
        <taxon>fabids</taxon>
        <taxon>Fabales</taxon>
        <taxon>Fabaceae</taxon>
        <taxon>Papilionoideae</taxon>
        <taxon>50 kb inversion clade</taxon>
        <taxon>NPAAA clade</taxon>
        <taxon>Hologalegina</taxon>
        <taxon>IRL clade</taxon>
        <taxon>Trifolieae</taxon>
        <taxon>Trifolium</taxon>
    </lineage>
</organism>
<comment type="caution">
    <text evidence="2">The sequence shown here is derived from an EMBL/GenBank/DDBJ whole genome shotgun (WGS) entry which is preliminary data.</text>
</comment>
<protein>
    <submittedName>
        <fullName evidence="2">RNA-directed DNA polymerase (Reverse transcriptase)</fullName>
    </submittedName>
</protein>
<evidence type="ECO:0000313" key="3">
    <source>
        <dbReference type="Proteomes" id="UP000265520"/>
    </source>
</evidence>
<reference evidence="2 3" key="1">
    <citation type="journal article" date="2018" name="Front. Plant Sci.">
        <title>Red Clover (Trifolium pratense) and Zigzag Clover (T. medium) - A Picture of Genomic Similarities and Differences.</title>
        <authorList>
            <person name="Dluhosova J."/>
            <person name="Istvanek J."/>
            <person name="Nedelnik J."/>
            <person name="Repkova J."/>
        </authorList>
    </citation>
    <scope>NUCLEOTIDE SEQUENCE [LARGE SCALE GENOMIC DNA]</scope>
    <source>
        <strain evidence="3">cv. 10/8</strain>
        <tissue evidence="2">Leaf</tissue>
    </source>
</reference>
<keyword evidence="2" id="KW-0808">Transferase</keyword>
<evidence type="ECO:0000313" key="2">
    <source>
        <dbReference type="EMBL" id="MCI78775.1"/>
    </source>
</evidence>
<dbReference type="Gene3D" id="3.10.20.370">
    <property type="match status" value="1"/>
</dbReference>
<dbReference type="PANTHER" id="PTHR34072:SF52">
    <property type="entry name" value="RIBONUCLEASE H"/>
    <property type="match status" value="1"/>
</dbReference>
<dbReference type="PANTHER" id="PTHR34072">
    <property type="entry name" value="ENZYMATIC POLYPROTEIN-RELATED"/>
    <property type="match status" value="1"/>
</dbReference>
<keyword evidence="2" id="KW-0695">RNA-directed DNA polymerase</keyword>